<dbReference type="Pfam" id="PF01258">
    <property type="entry name" value="zf-dskA_traR"/>
    <property type="match status" value="1"/>
</dbReference>
<feature type="domain" description="Zinc finger DksA/TraR C4-type" evidence="6">
    <location>
        <begin position="270"/>
        <end position="305"/>
    </location>
</feature>
<dbReference type="InterPro" id="IPR000962">
    <property type="entry name" value="Znf_DskA_TraR"/>
</dbReference>
<dbReference type="RefSeq" id="WP_110131301.1">
    <property type="nucleotide sequence ID" value="NZ_QHJQ01000006.1"/>
</dbReference>
<gene>
    <name evidence="7" type="ORF">DDZ13_09935</name>
</gene>
<evidence type="ECO:0000259" key="6">
    <source>
        <dbReference type="Pfam" id="PF01258"/>
    </source>
</evidence>
<reference evidence="7 8" key="1">
    <citation type="submission" date="2018-05" db="EMBL/GenBank/DDBJ databases">
        <title>Coraliomargarita sinensis sp. nov., isolated from a marine solar saltern.</title>
        <authorList>
            <person name="Zhou L.Y."/>
        </authorList>
    </citation>
    <scope>NUCLEOTIDE SEQUENCE [LARGE SCALE GENOMIC DNA]</scope>
    <source>
        <strain evidence="7 8">WN38</strain>
    </source>
</reference>
<dbReference type="InParanoid" id="A0A317ZJ75"/>
<dbReference type="Proteomes" id="UP000247099">
    <property type="component" value="Unassembled WGS sequence"/>
</dbReference>
<comment type="caution">
    <text evidence="7">The sequence shown here is derived from an EMBL/GenBank/DDBJ whole genome shotgun (WGS) entry which is preliminary data.</text>
</comment>
<proteinExistence type="predicted"/>
<evidence type="ECO:0000256" key="3">
    <source>
        <dbReference type="ARBA" id="ARBA00022833"/>
    </source>
</evidence>
<name>A0A317ZJ75_9BACT</name>
<dbReference type="InterPro" id="IPR037187">
    <property type="entry name" value="DnaK_N"/>
</dbReference>
<keyword evidence="3" id="KW-0862">Zinc</keyword>
<dbReference type="SUPFAM" id="SSF109635">
    <property type="entry name" value="DnaK suppressor protein DksA, alpha-hairpin domain"/>
    <property type="match status" value="1"/>
</dbReference>
<feature type="region of interest" description="Disordered" evidence="5">
    <location>
        <begin position="308"/>
        <end position="336"/>
    </location>
</feature>
<keyword evidence="8" id="KW-1185">Reference proteome</keyword>
<feature type="compositionally biased region" description="Basic and acidic residues" evidence="5">
    <location>
        <begin position="214"/>
        <end position="223"/>
    </location>
</feature>
<evidence type="ECO:0000256" key="1">
    <source>
        <dbReference type="ARBA" id="ARBA00022723"/>
    </source>
</evidence>
<evidence type="ECO:0000256" key="2">
    <source>
        <dbReference type="ARBA" id="ARBA00022771"/>
    </source>
</evidence>
<feature type="compositionally biased region" description="Basic residues" evidence="5">
    <location>
        <begin position="1"/>
        <end position="55"/>
    </location>
</feature>
<organism evidence="7 8">
    <name type="scientific">Coraliomargarita sinensis</name>
    <dbReference type="NCBI Taxonomy" id="2174842"/>
    <lineage>
        <taxon>Bacteria</taxon>
        <taxon>Pseudomonadati</taxon>
        <taxon>Verrucomicrobiota</taxon>
        <taxon>Opitutia</taxon>
        <taxon>Puniceicoccales</taxon>
        <taxon>Coraliomargaritaceae</taxon>
        <taxon>Coraliomargarita</taxon>
    </lineage>
</organism>
<evidence type="ECO:0000313" key="8">
    <source>
        <dbReference type="Proteomes" id="UP000247099"/>
    </source>
</evidence>
<keyword evidence="1" id="KW-0479">Metal-binding</keyword>
<feature type="region of interest" description="Disordered" evidence="5">
    <location>
        <begin position="214"/>
        <end position="235"/>
    </location>
</feature>
<dbReference type="PANTHER" id="PTHR33823">
    <property type="entry name" value="RNA POLYMERASE-BINDING TRANSCRIPTION FACTOR DKSA-RELATED"/>
    <property type="match status" value="1"/>
</dbReference>
<feature type="region of interest" description="Disordered" evidence="5">
    <location>
        <begin position="1"/>
        <end position="153"/>
    </location>
</feature>
<evidence type="ECO:0000256" key="5">
    <source>
        <dbReference type="SAM" id="MobiDB-lite"/>
    </source>
</evidence>
<feature type="compositionally biased region" description="Basic residues" evidence="5">
    <location>
        <begin position="63"/>
        <end position="85"/>
    </location>
</feature>
<dbReference type="AlphaFoldDB" id="A0A317ZJ75"/>
<evidence type="ECO:0000313" key="7">
    <source>
        <dbReference type="EMBL" id="PXA03948.1"/>
    </source>
</evidence>
<evidence type="ECO:0000256" key="4">
    <source>
        <dbReference type="PROSITE-ProRule" id="PRU00510"/>
    </source>
</evidence>
<feature type="zinc finger region" description="dksA C4-type" evidence="4">
    <location>
        <begin position="275"/>
        <end position="299"/>
    </location>
</feature>
<keyword evidence="2" id="KW-0863">Zinc-finger</keyword>
<protein>
    <submittedName>
        <fullName evidence="7">Transcriptional regulator</fullName>
    </submittedName>
</protein>
<dbReference type="PANTHER" id="PTHR33823:SF4">
    <property type="entry name" value="GENERAL STRESS PROTEIN 16O"/>
    <property type="match status" value="1"/>
</dbReference>
<sequence length="336" mass="36399">MPKKKSTASKKKPAKKTVKKAVKKTVKKSPAKPAKKAAKKPTKKSAKKGVKKTVKKASNTSPAKKKAVSKAPAKKASGKKAKAPLKTKVAGTSPKSDADDSKGTPIVFSLDDVEELMASKKSEKKSEKKTPKKTAQKKPTPQPKKVVVEDQPVEQRKLGAASLADILGFNPAEKKKNTDLSSEEVPKKWKKYYKLLIELRGHVRDELNLHTSDTLKHSSRDDSGDLSSYGSHQADAGTDTFDRDFALSLVSNEQEALNEIEEAILRIKNGTYGTCEVTGKAIPAARLTAVPFARFSVDGQAEYEKNMRRKVDRSGNAGLFGDASDAPKLAASDDDE</sequence>
<dbReference type="SUPFAM" id="SSF57716">
    <property type="entry name" value="Glucocorticoid receptor-like (DNA-binding domain)"/>
    <property type="match status" value="1"/>
</dbReference>
<dbReference type="PROSITE" id="PS51128">
    <property type="entry name" value="ZF_DKSA_2"/>
    <property type="match status" value="1"/>
</dbReference>
<dbReference type="Gene3D" id="1.20.120.910">
    <property type="entry name" value="DksA, coiled-coil domain"/>
    <property type="match status" value="1"/>
</dbReference>
<dbReference type="GO" id="GO:0008270">
    <property type="term" value="F:zinc ion binding"/>
    <property type="evidence" value="ECO:0007669"/>
    <property type="project" value="UniProtKB-KW"/>
</dbReference>
<accession>A0A317ZJ75</accession>
<feature type="compositionally biased region" description="Basic and acidic residues" evidence="5">
    <location>
        <begin position="117"/>
        <end position="129"/>
    </location>
</feature>
<dbReference type="EMBL" id="QHJQ01000006">
    <property type="protein sequence ID" value="PXA03948.1"/>
    <property type="molecule type" value="Genomic_DNA"/>
</dbReference>